<keyword evidence="4 6" id="KW-0472">Membrane</keyword>
<comment type="subcellular location">
    <subcellularLocation>
        <location evidence="1">Membrane</location>
        <topology evidence="1">Multi-pass membrane protein</topology>
    </subcellularLocation>
</comment>
<name>A0A1U9ZU56_9ACTN</name>
<keyword evidence="3 6" id="KW-1133">Transmembrane helix</keyword>
<feature type="compositionally biased region" description="Low complexity" evidence="5">
    <location>
        <begin position="342"/>
        <end position="365"/>
    </location>
</feature>
<dbReference type="OrthoDB" id="3214226at2"/>
<proteinExistence type="predicted"/>
<protein>
    <recommendedName>
        <fullName evidence="7">Integral membrane bound transporter domain-containing protein</fullName>
    </recommendedName>
</protein>
<dbReference type="GO" id="GO:0016020">
    <property type="term" value="C:membrane"/>
    <property type="evidence" value="ECO:0007669"/>
    <property type="project" value="UniProtKB-SubCell"/>
</dbReference>
<evidence type="ECO:0000256" key="1">
    <source>
        <dbReference type="ARBA" id="ARBA00004141"/>
    </source>
</evidence>
<evidence type="ECO:0000313" key="8">
    <source>
        <dbReference type="EMBL" id="AQZ61490.1"/>
    </source>
</evidence>
<sequence>MAVVLPAFWSMMHLRTWLAVPVDAVVFAVMLALALPRGLARLRPGELPTALTALGAGTAAAVGCGMLLDHADWRRALGAAAFTAGVAIPVWARRFGTRWRSAGTMAALPFMAILVHPLPLASTWDFLAWMLLATAVATAWATTPRAGEGRGAAGGATAGGWRRAASTRMAVQLGAATLAGFAVAQWLDPDHLVWPVLTVLVVHSGNRNRGDVLWKGTQRVLGALAGTVLATVATGWAGPGDSRGIVAVFAVLAVASALRDLGHAFWAAGLTAALAFLYGYFGQTGTDLLLHRLGGILAGGAIGVLAAWAILPVRTSDTVRARIGRLRAAAAELAATSSHSMPSARATSAAANTRPAAPHDAPAAAARARLRDAERELALLEPTVRAGARLGFGSARRLADAISEARMIHCGQLG</sequence>
<dbReference type="EMBL" id="CP017717">
    <property type="protein sequence ID" value="AQZ61490.1"/>
    <property type="molecule type" value="Genomic_DNA"/>
</dbReference>
<dbReference type="RefSeq" id="WP_080037614.1">
    <property type="nucleotide sequence ID" value="NZ_CP017717.1"/>
</dbReference>
<evidence type="ECO:0000256" key="5">
    <source>
        <dbReference type="SAM" id="MobiDB-lite"/>
    </source>
</evidence>
<feature type="transmembrane region" description="Helical" evidence="6">
    <location>
        <begin position="265"/>
        <end position="281"/>
    </location>
</feature>
<evidence type="ECO:0000256" key="6">
    <source>
        <dbReference type="SAM" id="Phobius"/>
    </source>
</evidence>
<feature type="domain" description="Integral membrane bound transporter" evidence="7">
    <location>
        <begin position="181"/>
        <end position="305"/>
    </location>
</feature>
<dbReference type="KEGG" id="noa:BKM31_08390"/>
<reference evidence="9" key="1">
    <citation type="journal article" date="2017" name="Med. Chem. Commun.">
        <title>Nonomuraea sp. ATCC 55076 harbours the largest actinomycete chromosome to date and the kistamicin biosynthetic gene cluster.</title>
        <authorList>
            <person name="Nazari B."/>
            <person name="Forneris C.C."/>
            <person name="Gibson M.I."/>
            <person name="Moon K."/>
            <person name="Schramma K.R."/>
            <person name="Seyedsayamdost M.R."/>
        </authorList>
    </citation>
    <scope>NUCLEOTIDE SEQUENCE [LARGE SCALE GENOMIC DNA]</scope>
    <source>
        <strain evidence="9">ATCC 55076</strain>
    </source>
</reference>
<dbReference type="Pfam" id="PF13515">
    <property type="entry name" value="FUSC_2"/>
    <property type="match status" value="1"/>
</dbReference>
<evidence type="ECO:0000313" key="9">
    <source>
        <dbReference type="Proteomes" id="UP000190797"/>
    </source>
</evidence>
<feature type="transmembrane region" description="Helical" evidence="6">
    <location>
        <begin position="47"/>
        <end position="68"/>
    </location>
</feature>
<gene>
    <name evidence="8" type="ORF">BKM31_08390</name>
</gene>
<dbReference type="InterPro" id="IPR049453">
    <property type="entry name" value="Memb_transporter_dom"/>
</dbReference>
<feature type="transmembrane region" description="Helical" evidence="6">
    <location>
        <begin position="293"/>
        <end position="313"/>
    </location>
</feature>
<keyword evidence="9" id="KW-1185">Reference proteome</keyword>
<feature type="transmembrane region" description="Helical" evidence="6">
    <location>
        <begin position="16"/>
        <end position="35"/>
    </location>
</feature>
<feature type="transmembrane region" description="Helical" evidence="6">
    <location>
        <begin position="74"/>
        <end position="92"/>
    </location>
</feature>
<dbReference type="AlphaFoldDB" id="A0A1U9ZU56"/>
<dbReference type="Proteomes" id="UP000190797">
    <property type="component" value="Chromosome"/>
</dbReference>
<dbReference type="STRING" id="1909395.BKM31_08390"/>
<evidence type="ECO:0000256" key="2">
    <source>
        <dbReference type="ARBA" id="ARBA00022692"/>
    </source>
</evidence>
<keyword evidence="2 6" id="KW-0812">Transmembrane</keyword>
<feature type="transmembrane region" description="Helical" evidence="6">
    <location>
        <begin position="220"/>
        <end position="236"/>
    </location>
</feature>
<accession>A0A1U9ZU56</accession>
<evidence type="ECO:0000256" key="3">
    <source>
        <dbReference type="ARBA" id="ARBA00022989"/>
    </source>
</evidence>
<feature type="region of interest" description="Disordered" evidence="5">
    <location>
        <begin position="339"/>
        <end position="365"/>
    </location>
</feature>
<evidence type="ECO:0000259" key="7">
    <source>
        <dbReference type="Pfam" id="PF13515"/>
    </source>
</evidence>
<evidence type="ECO:0000256" key="4">
    <source>
        <dbReference type="ARBA" id="ARBA00023136"/>
    </source>
</evidence>
<organism evidence="8 9">
    <name type="scientific">[Actinomadura] parvosata subsp. kistnae</name>
    <dbReference type="NCBI Taxonomy" id="1909395"/>
    <lineage>
        <taxon>Bacteria</taxon>
        <taxon>Bacillati</taxon>
        <taxon>Actinomycetota</taxon>
        <taxon>Actinomycetes</taxon>
        <taxon>Streptosporangiales</taxon>
        <taxon>Streptosporangiaceae</taxon>
        <taxon>Nonomuraea</taxon>
    </lineage>
</organism>